<dbReference type="EMBL" id="JAHMHR010000012">
    <property type="protein sequence ID" value="KAK1688295.1"/>
    <property type="molecule type" value="Genomic_DNA"/>
</dbReference>
<feature type="compositionally biased region" description="Pro residues" evidence="1">
    <location>
        <begin position="13"/>
        <end position="29"/>
    </location>
</feature>
<evidence type="ECO:0000313" key="3">
    <source>
        <dbReference type="EMBL" id="KAK1688295.1"/>
    </source>
</evidence>
<dbReference type="PANTHER" id="PTHR38117:SF1">
    <property type="entry name" value="DUF3074 DOMAIN-CONTAINING PROTEIN"/>
    <property type="match status" value="1"/>
</dbReference>
<reference evidence="3" key="1">
    <citation type="submission" date="2021-06" db="EMBL/GenBank/DDBJ databases">
        <title>Comparative genomics, transcriptomics and evolutionary studies reveal genomic signatures of adaptation to plant cell wall in hemibiotrophic fungi.</title>
        <authorList>
            <consortium name="DOE Joint Genome Institute"/>
            <person name="Baroncelli R."/>
            <person name="Diaz J.F."/>
            <person name="Benocci T."/>
            <person name="Peng M."/>
            <person name="Battaglia E."/>
            <person name="Haridas S."/>
            <person name="Andreopoulos W."/>
            <person name="Labutti K."/>
            <person name="Pangilinan J."/>
            <person name="Floch G.L."/>
            <person name="Makela M.R."/>
            <person name="Henrissat B."/>
            <person name="Grigoriev I.V."/>
            <person name="Crouch J.A."/>
            <person name="De Vries R.P."/>
            <person name="Sukno S.A."/>
            <person name="Thon M.R."/>
        </authorList>
    </citation>
    <scope>NUCLEOTIDE SEQUENCE</scope>
    <source>
        <strain evidence="3">CBS 193.32</strain>
    </source>
</reference>
<evidence type="ECO:0000259" key="2">
    <source>
        <dbReference type="Pfam" id="PF23155"/>
    </source>
</evidence>
<name>A0AAJ0AT09_9PEZI</name>
<sequence>MEPNKRRLIYASPPQPHDSHPPPQHPPPEAVIETLQSQSPVIRHQPLVTRYEKVPVPLDSVVSDAHFLEDGSRLACYKIYEKVTVVPGVKKEISFPAVLQNIPNGLRSRAEAPGGVRVWSEWLVVPRPEERWRGEHGGKLEGYVEGDYDLVETTRVETSRMLMPLVKGQMEGAHRDMVNKMLDEVAQKVGRAKM</sequence>
<organism evidence="3 4">
    <name type="scientific">Colletotrichum godetiae</name>
    <dbReference type="NCBI Taxonomy" id="1209918"/>
    <lineage>
        <taxon>Eukaryota</taxon>
        <taxon>Fungi</taxon>
        <taxon>Dikarya</taxon>
        <taxon>Ascomycota</taxon>
        <taxon>Pezizomycotina</taxon>
        <taxon>Sordariomycetes</taxon>
        <taxon>Hypocreomycetidae</taxon>
        <taxon>Glomerellales</taxon>
        <taxon>Glomerellaceae</taxon>
        <taxon>Colletotrichum</taxon>
        <taxon>Colletotrichum acutatum species complex</taxon>
    </lineage>
</organism>
<dbReference type="AlphaFoldDB" id="A0AAJ0AT09"/>
<accession>A0AAJ0AT09</accession>
<dbReference type="PANTHER" id="PTHR38117">
    <property type="entry name" value="NACHT AND WD40 DOMAIN PROTEIN"/>
    <property type="match status" value="1"/>
</dbReference>
<feature type="region of interest" description="Disordered" evidence="1">
    <location>
        <begin position="1"/>
        <end position="30"/>
    </location>
</feature>
<comment type="caution">
    <text evidence="3">The sequence shown here is derived from an EMBL/GenBank/DDBJ whole genome shotgun (WGS) entry which is preliminary data.</text>
</comment>
<evidence type="ECO:0000256" key="1">
    <source>
        <dbReference type="SAM" id="MobiDB-lite"/>
    </source>
</evidence>
<dbReference type="Proteomes" id="UP001224890">
    <property type="component" value="Unassembled WGS sequence"/>
</dbReference>
<dbReference type="RefSeq" id="XP_060431990.1">
    <property type="nucleotide sequence ID" value="XM_060579176.1"/>
</dbReference>
<feature type="domain" description="DUF7053" evidence="2">
    <location>
        <begin position="21"/>
        <end position="186"/>
    </location>
</feature>
<dbReference type="GeneID" id="85463702"/>
<proteinExistence type="predicted"/>
<dbReference type="Pfam" id="PF23155">
    <property type="entry name" value="DUF7053"/>
    <property type="match status" value="1"/>
</dbReference>
<gene>
    <name evidence="3" type="ORF">BDP55DRAFT_726666</name>
</gene>
<evidence type="ECO:0000313" key="4">
    <source>
        <dbReference type="Proteomes" id="UP001224890"/>
    </source>
</evidence>
<protein>
    <recommendedName>
        <fullName evidence="2">DUF7053 domain-containing protein</fullName>
    </recommendedName>
</protein>
<keyword evidence="4" id="KW-1185">Reference proteome</keyword>
<dbReference type="InterPro" id="IPR055481">
    <property type="entry name" value="DUF7053"/>
</dbReference>